<keyword evidence="6" id="KW-1185">Reference proteome</keyword>
<keyword evidence="2" id="KW-0560">Oxidoreductase</keyword>
<evidence type="ECO:0000259" key="4">
    <source>
        <dbReference type="Pfam" id="PF22725"/>
    </source>
</evidence>
<evidence type="ECO:0000313" key="6">
    <source>
        <dbReference type="Proteomes" id="UP000198752"/>
    </source>
</evidence>
<dbReference type="STRING" id="269670.SAMN02982927_01375"/>
<comment type="similarity">
    <text evidence="1">Belongs to the Gfo/Idh/MocA family.</text>
</comment>
<gene>
    <name evidence="5" type="ORF">SAMN02982927_01375</name>
</gene>
<organism evidence="5 6">
    <name type="scientific">Sporolactobacillus nakayamae</name>
    <dbReference type="NCBI Taxonomy" id="269670"/>
    <lineage>
        <taxon>Bacteria</taxon>
        <taxon>Bacillati</taxon>
        <taxon>Bacillota</taxon>
        <taxon>Bacilli</taxon>
        <taxon>Bacillales</taxon>
        <taxon>Sporolactobacillaceae</taxon>
        <taxon>Sporolactobacillus</taxon>
    </lineage>
</organism>
<dbReference type="InterPro" id="IPR050984">
    <property type="entry name" value="Gfo/Idh/MocA_domain"/>
</dbReference>
<dbReference type="GO" id="GO:0000166">
    <property type="term" value="F:nucleotide binding"/>
    <property type="evidence" value="ECO:0007669"/>
    <property type="project" value="InterPro"/>
</dbReference>
<dbReference type="PANTHER" id="PTHR22604">
    <property type="entry name" value="OXIDOREDUCTASES"/>
    <property type="match status" value="1"/>
</dbReference>
<evidence type="ECO:0000313" key="5">
    <source>
        <dbReference type="EMBL" id="SFG32605.1"/>
    </source>
</evidence>
<feature type="domain" description="GFO/IDH/MocA-like oxidoreductase" evidence="4">
    <location>
        <begin position="131"/>
        <end position="247"/>
    </location>
</feature>
<dbReference type="PANTHER" id="PTHR22604:SF105">
    <property type="entry name" value="TRANS-1,2-DIHYDROBENZENE-1,2-DIOL DEHYDROGENASE"/>
    <property type="match status" value="1"/>
</dbReference>
<dbReference type="Gene3D" id="3.30.360.10">
    <property type="entry name" value="Dihydrodipicolinate Reductase, domain 2"/>
    <property type="match status" value="1"/>
</dbReference>
<dbReference type="SUPFAM" id="SSF51735">
    <property type="entry name" value="NAD(P)-binding Rossmann-fold domains"/>
    <property type="match status" value="1"/>
</dbReference>
<sequence>MMSTLNWAILGTGTIASEFADTLYKFGRPVFAVASRQLDRAQEFANKHHVTNAYGNYDELLSNPAIDIAYIATPHSNHYELMIKCLENGKHILCEKAITVNSEQLNQVVQLAKEKQLSVIEAMTIYHMPLYQKLNKLIADGKIGKLRMIQVSFGSLRVPDPSSRFLSAQLAGGALLDIGVYALSFTRFFLNKQPDEILTTVKRFKTGVDEQSEIILRNSEDEMASIILTLFAKLPKRGIITGEKAYITVDTFPRAQSATITYPDFSTEVITAGNTDEAMVYEYDYMNSVVNGEKEDNTLQLTLDVMELMSEIRKKWGIVYPFE</sequence>
<dbReference type="Proteomes" id="UP000198752">
    <property type="component" value="Unassembled WGS sequence"/>
</dbReference>
<protein>
    <submittedName>
        <fullName evidence="5">Predicted dehydrogenase</fullName>
    </submittedName>
</protein>
<dbReference type="InterPro" id="IPR055170">
    <property type="entry name" value="GFO_IDH_MocA-like_dom"/>
</dbReference>
<dbReference type="InterPro" id="IPR000683">
    <property type="entry name" value="Gfo/Idh/MocA-like_OxRdtase_N"/>
</dbReference>
<dbReference type="Gene3D" id="3.40.50.720">
    <property type="entry name" value="NAD(P)-binding Rossmann-like Domain"/>
    <property type="match status" value="1"/>
</dbReference>
<dbReference type="AlphaFoldDB" id="A0A1I2QVH0"/>
<accession>A0A1I2QVH0</accession>
<dbReference type="Pfam" id="PF01408">
    <property type="entry name" value="GFO_IDH_MocA"/>
    <property type="match status" value="1"/>
</dbReference>
<proteinExistence type="inferred from homology"/>
<dbReference type="Pfam" id="PF22725">
    <property type="entry name" value="GFO_IDH_MocA_C3"/>
    <property type="match status" value="1"/>
</dbReference>
<reference evidence="6" key="1">
    <citation type="submission" date="2016-10" db="EMBL/GenBank/DDBJ databases">
        <authorList>
            <person name="Varghese N."/>
            <person name="Submissions S."/>
        </authorList>
    </citation>
    <scope>NUCLEOTIDE SEQUENCE [LARGE SCALE GENOMIC DNA]</scope>
    <source>
        <strain evidence="6">ATCC 700379</strain>
    </source>
</reference>
<dbReference type="EMBL" id="FOOY01000008">
    <property type="protein sequence ID" value="SFG32605.1"/>
    <property type="molecule type" value="Genomic_DNA"/>
</dbReference>
<dbReference type="SUPFAM" id="SSF55347">
    <property type="entry name" value="Glyceraldehyde-3-phosphate dehydrogenase-like, C-terminal domain"/>
    <property type="match status" value="1"/>
</dbReference>
<feature type="domain" description="Gfo/Idh/MocA-like oxidoreductase N-terminal" evidence="3">
    <location>
        <begin position="5"/>
        <end position="119"/>
    </location>
</feature>
<name>A0A1I2QVH0_9BACL</name>
<evidence type="ECO:0000256" key="2">
    <source>
        <dbReference type="ARBA" id="ARBA00023002"/>
    </source>
</evidence>
<dbReference type="GO" id="GO:0016491">
    <property type="term" value="F:oxidoreductase activity"/>
    <property type="evidence" value="ECO:0007669"/>
    <property type="project" value="UniProtKB-KW"/>
</dbReference>
<dbReference type="InterPro" id="IPR036291">
    <property type="entry name" value="NAD(P)-bd_dom_sf"/>
</dbReference>
<evidence type="ECO:0000256" key="1">
    <source>
        <dbReference type="ARBA" id="ARBA00010928"/>
    </source>
</evidence>
<evidence type="ECO:0000259" key="3">
    <source>
        <dbReference type="Pfam" id="PF01408"/>
    </source>
</evidence>